<dbReference type="AlphaFoldDB" id="F4RIZ9"/>
<feature type="compositionally biased region" description="Basic and acidic residues" evidence="1">
    <location>
        <begin position="310"/>
        <end position="337"/>
    </location>
</feature>
<organism evidence="4">
    <name type="scientific">Melampsora larici-populina (strain 98AG31 / pathotype 3-4-7)</name>
    <name type="common">Poplar leaf rust fungus</name>
    <dbReference type="NCBI Taxonomy" id="747676"/>
    <lineage>
        <taxon>Eukaryota</taxon>
        <taxon>Fungi</taxon>
        <taxon>Dikarya</taxon>
        <taxon>Basidiomycota</taxon>
        <taxon>Pucciniomycotina</taxon>
        <taxon>Pucciniomycetes</taxon>
        <taxon>Pucciniales</taxon>
        <taxon>Melampsoraceae</taxon>
        <taxon>Melampsora</taxon>
    </lineage>
</organism>
<feature type="compositionally biased region" description="Acidic residues" evidence="1">
    <location>
        <begin position="181"/>
        <end position="192"/>
    </location>
</feature>
<dbReference type="PANTHER" id="PTHR46929">
    <property type="entry name" value="EXPRESSED PROTEIN"/>
    <property type="match status" value="1"/>
</dbReference>
<dbReference type="EMBL" id="GL883103">
    <property type="protein sequence ID" value="EGG07648.1"/>
    <property type="molecule type" value="Genomic_DNA"/>
</dbReference>
<evidence type="ECO:0000313" key="4">
    <source>
        <dbReference type="Proteomes" id="UP000001072"/>
    </source>
</evidence>
<dbReference type="OrthoDB" id="683049at2759"/>
<protein>
    <recommendedName>
        <fullName evidence="2">Myb/SANT-like domain-containing protein</fullName>
    </recommendedName>
</protein>
<feature type="compositionally biased region" description="Basic residues" evidence="1">
    <location>
        <begin position="278"/>
        <end position="294"/>
    </location>
</feature>
<dbReference type="InParanoid" id="F4RIZ9"/>
<evidence type="ECO:0000313" key="3">
    <source>
        <dbReference type="EMBL" id="EGG07648.1"/>
    </source>
</evidence>
<accession>F4RIZ9</accession>
<feature type="region of interest" description="Disordered" evidence="1">
    <location>
        <begin position="1"/>
        <end position="32"/>
    </location>
</feature>
<dbReference type="InterPro" id="IPR024752">
    <property type="entry name" value="Myb/SANT-like_dom"/>
</dbReference>
<keyword evidence="4" id="KW-1185">Reference proteome</keyword>
<dbReference type="GeneID" id="18933868"/>
<sequence length="417" mass="47401">MPRAQKEKKDKKDKKDENNENEEDPTESKTEKAKWTDYKVRFTLNEFIVEKENGNMNGTTWKPIAFANVTKRYNTAYPEEPMTKRQIKNMYTGRKSTYSKACRLKMNSGIGWVDGECRIDMPKQWWDETGDKDKDASGFRNQTFIFYDQMDKILHMSKPAGALRTGTSSSVRVKAKKGKEEEDESNDDEDKSDEDKSDKDESDKEQKKNKKKADSEPRDAQGLTAAERALDDGSNDGEDSIPELTVDSATRTSKSKKGKEKTIRVELSDSDSEEASTSRKKQPASKSKIKKKTPARQVKPGTLANAIAEASKDSVEKAKDALKRDGLRVTASTDRDRSIEEAARIKAEKFPHQQTAMKLFNLKSAVHFPIFKDCHIAINVLKQEAEAGVFEGLSDQDRWEWLKEEVSEKKKKQANEM</sequence>
<dbReference type="Pfam" id="PF12776">
    <property type="entry name" value="Myb_DNA-bind_3"/>
    <property type="match status" value="1"/>
</dbReference>
<dbReference type="RefSeq" id="XP_007408980.1">
    <property type="nucleotide sequence ID" value="XM_007408918.1"/>
</dbReference>
<name>F4RIZ9_MELLP</name>
<reference evidence="4" key="1">
    <citation type="journal article" date="2011" name="Proc. Natl. Acad. Sci. U.S.A.">
        <title>Obligate biotrophy features unraveled by the genomic analysis of rust fungi.</title>
        <authorList>
            <person name="Duplessis S."/>
            <person name="Cuomo C.A."/>
            <person name="Lin Y.-C."/>
            <person name="Aerts A."/>
            <person name="Tisserant E."/>
            <person name="Veneault-Fourrey C."/>
            <person name="Joly D.L."/>
            <person name="Hacquard S."/>
            <person name="Amselem J."/>
            <person name="Cantarel B.L."/>
            <person name="Chiu R."/>
            <person name="Coutinho P.M."/>
            <person name="Feau N."/>
            <person name="Field M."/>
            <person name="Frey P."/>
            <person name="Gelhaye E."/>
            <person name="Goldberg J."/>
            <person name="Grabherr M.G."/>
            <person name="Kodira C.D."/>
            <person name="Kohler A."/>
            <person name="Kuees U."/>
            <person name="Lindquist E.A."/>
            <person name="Lucas S.M."/>
            <person name="Mago R."/>
            <person name="Mauceli E."/>
            <person name="Morin E."/>
            <person name="Murat C."/>
            <person name="Pangilinan J.L."/>
            <person name="Park R."/>
            <person name="Pearson M."/>
            <person name="Quesneville H."/>
            <person name="Rouhier N."/>
            <person name="Sakthikumar S."/>
            <person name="Salamov A.A."/>
            <person name="Schmutz J."/>
            <person name="Selles B."/>
            <person name="Shapiro H."/>
            <person name="Tanguay P."/>
            <person name="Tuskan G.A."/>
            <person name="Henrissat B."/>
            <person name="Van de Peer Y."/>
            <person name="Rouze P."/>
            <person name="Ellis J.G."/>
            <person name="Dodds P.N."/>
            <person name="Schein J.E."/>
            <person name="Zhong S."/>
            <person name="Hamelin R.C."/>
            <person name="Grigoriev I.V."/>
            <person name="Szabo L.J."/>
            <person name="Martin F."/>
        </authorList>
    </citation>
    <scope>NUCLEOTIDE SEQUENCE [LARGE SCALE GENOMIC DNA]</scope>
    <source>
        <strain evidence="4">98AG31 / pathotype 3-4-7</strain>
    </source>
</reference>
<dbReference type="HOGENOM" id="CLU_054602_0_0_1"/>
<evidence type="ECO:0000259" key="2">
    <source>
        <dbReference type="Pfam" id="PF12776"/>
    </source>
</evidence>
<dbReference type="PANTHER" id="PTHR46929:SF3">
    <property type="entry name" value="MYB_SANT-LIKE DOMAIN-CONTAINING PROTEIN"/>
    <property type="match status" value="1"/>
</dbReference>
<feature type="region of interest" description="Disordered" evidence="1">
    <location>
        <begin position="159"/>
        <end position="337"/>
    </location>
</feature>
<proteinExistence type="predicted"/>
<dbReference type="eggNOG" id="ENOG502QPW5">
    <property type="taxonomic scope" value="Eukaryota"/>
</dbReference>
<dbReference type="VEuPathDB" id="FungiDB:MELLADRAFT_85516"/>
<evidence type="ECO:0000256" key="1">
    <source>
        <dbReference type="SAM" id="MobiDB-lite"/>
    </source>
</evidence>
<feature type="domain" description="Myb/SANT-like" evidence="2">
    <location>
        <begin position="35"/>
        <end position="128"/>
    </location>
</feature>
<dbReference type="Proteomes" id="UP000001072">
    <property type="component" value="Unassembled WGS sequence"/>
</dbReference>
<gene>
    <name evidence="3" type="ORF">MELLADRAFT_85516</name>
</gene>
<feature type="compositionally biased region" description="Basic and acidic residues" evidence="1">
    <location>
        <begin position="193"/>
        <end position="219"/>
    </location>
</feature>
<feature type="compositionally biased region" description="Basic and acidic residues" evidence="1">
    <location>
        <begin position="1"/>
        <end position="18"/>
    </location>
</feature>
<dbReference type="KEGG" id="mlr:MELLADRAFT_85516"/>